<proteinExistence type="predicted"/>
<gene>
    <name evidence="2" type="ORF">AXG93_1112s1230</name>
</gene>
<feature type="compositionally biased region" description="Basic and acidic residues" evidence="1">
    <location>
        <begin position="127"/>
        <end position="141"/>
    </location>
</feature>
<keyword evidence="3" id="KW-1185">Reference proteome</keyword>
<dbReference type="AlphaFoldDB" id="A0A176WDA9"/>
<name>A0A176WDA9_MARPO</name>
<evidence type="ECO:0000313" key="2">
    <source>
        <dbReference type="EMBL" id="OAE30106.1"/>
    </source>
</evidence>
<organism evidence="2 3">
    <name type="scientific">Marchantia polymorpha subsp. ruderalis</name>
    <dbReference type="NCBI Taxonomy" id="1480154"/>
    <lineage>
        <taxon>Eukaryota</taxon>
        <taxon>Viridiplantae</taxon>
        <taxon>Streptophyta</taxon>
        <taxon>Embryophyta</taxon>
        <taxon>Marchantiophyta</taxon>
        <taxon>Marchantiopsida</taxon>
        <taxon>Marchantiidae</taxon>
        <taxon>Marchantiales</taxon>
        <taxon>Marchantiaceae</taxon>
        <taxon>Marchantia</taxon>
    </lineage>
</organism>
<feature type="region of interest" description="Disordered" evidence="1">
    <location>
        <begin position="41"/>
        <end position="79"/>
    </location>
</feature>
<protein>
    <submittedName>
        <fullName evidence="2">Uncharacterized protein</fullName>
    </submittedName>
</protein>
<sequence length="159" mass="17755">MAKTPPFGMRLEIILERCSTPEACGRRKHLRQVGLWAINGSSSRYGKGMGSSQVEEEPGRGARRPRQDVGASKNARCRSGAVQWRPSPLGLALGVLSSCGAQREGEREIEAAEASRSQFYSRRQRERVRGVEESPPSEEKRKQRAHRCRRFGPPSIPEL</sequence>
<dbReference type="Proteomes" id="UP000077202">
    <property type="component" value="Unassembled WGS sequence"/>
</dbReference>
<dbReference type="EMBL" id="LVLJ01001367">
    <property type="protein sequence ID" value="OAE30106.1"/>
    <property type="molecule type" value="Genomic_DNA"/>
</dbReference>
<evidence type="ECO:0000313" key="3">
    <source>
        <dbReference type="Proteomes" id="UP000077202"/>
    </source>
</evidence>
<comment type="caution">
    <text evidence="2">The sequence shown here is derived from an EMBL/GenBank/DDBJ whole genome shotgun (WGS) entry which is preliminary data.</text>
</comment>
<accession>A0A176WDA9</accession>
<reference evidence="2" key="1">
    <citation type="submission" date="2016-03" db="EMBL/GenBank/DDBJ databases">
        <title>Mechanisms controlling the formation of the plant cell surface in tip-growing cells are functionally conserved among land plants.</title>
        <authorList>
            <person name="Honkanen S."/>
            <person name="Jones V.A."/>
            <person name="Morieri G."/>
            <person name="Champion C."/>
            <person name="Hetherington A.J."/>
            <person name="Kelly S."/>
            <person name="Saint-Marcoux D."/>
            <person name="Proust H."/>
            <person name="Prescott H."/>
            <person name="Dolan L."/>
        </authorList>
    </citation>
    <scope>NUCLEOTIDE SEQUENCE [LARGE SCALE GENOMIC DNA]</scope>
    <source>
        <tissue evidence="2">Whole gametophyte</tissue>
    </source>
</reference>
<feature type="region of interest" description="Disordered" evidence="1">
    <location>
        <begin position="110"/>
        <end position="159"/>
    </location>
</feature>
<evidence type="ECO:0000256" key="1">
    <source>
        <dbReference type="SAM" id="MobiDB-lite"/>
    </source>
</evidence>